<dbReference type="AlphaFoldDB" id="A0AA39C9S9"/>
<reference evidence="2" key="2">
    <citation type="submission" date="2023-03" db="EMBL/GenBank/DDBJ databases">
        <authorList>
            <person name="Inwood S.N."/>
            <person name="Skelly J.G."/>
            <person name="Guhlin J."/>
            <person name="Harrop T.W.R."/>
            <person name="Goldson S.G."/>
            <person name="Dearden P.K."/>
        </authorList>
    </citation>
    <scope>NUCLEOTIDE SEQUENCE</scope>
    <source>
        <strain evidence="2">Irish</strain>
        <tissue evidence="2">Whole body</tissue>
    </source>
</reference>
<proteinExistence type="predicted"/>
<evidence type="ECO:0000313" key="2">
    <source>
        <dbReference type="EMBL" id="KAK0160428.1"/>
    </source>
</evidence>
<feature type="compositionally biased region" description="Basic and acidic residues" evidence="1">
    <location>
        <begin position="125"/>
        <end position="141"/>
    </location>
</feature>
<keyword evidence="3" id="KW-1185">Reference proteome</keyword>
<reference evidence="2" key="1">
    <citation type="journal article" date="2023" name="bioRxiv">
        <title>Scaffold-level genome assemblies of two parasitoid biocontrol wasps reveal the parthenogenesis mechanism and an associated novel virus.</title>
        <authorList>
            <person name="Inwood S."/>
            <person name="Skelly J."/>
            <person name="Guhlin J."/>
            <person name="Harrop T."/>
            <person name="Goldson S."/>
            <person name="Dearden P."/>
        </authorList>
    </citation>
    <scope>NUCLEOTIDE SEQUENCE</scope>
    <source>
        <strain evidence="2">Irish</strain>
        <tissue evidence="2">Whole body</tissue>
    </source>
</reference>
<sequence length="156" mass="17769">MNTQFSDNQATDVQQAPDAHNHTDITVIAQIHSIEHLDVQVSDTGPVNSQSEDASTHAVLLSETVELPIIPPKISQRNIRKKISTILTSTPMKDQLEEKENRKRAKAEGIKKQTEKMPKRRSQIKRLDCSDKKPFNKETRRVLKNFKNIQDFSDPS</sequence>
<evidence type="ECO:0000313" key="3">
    <source>
        <dbReference type="Proteomes" id="UP001168990"/>
    </source>
</evidence>
<comment type="caution">
    <text evidence="2">The sequence shown here is derived from an EMBL/GenBank/DDBJ whole genome shotgun (WGS) entry which is preliminary data.</text>
</comment>
<name>A0AA39C9S9_9HYME</name>
<gene>
    <name evidence="2" type="ORF">PV328_007839</name>
</gene>
<organism evidence="2 3">
    <name type="scientific">Microctonus aethiopoides</name>
    <dbReference type="NCBI Taxonomy" id="144406"/>
    <lineage>
        <taxon>Eukaryota</taxon>
        <taxon>Metazoa</taxon>
        <taxon>Ecdysozoa</taxon>
        <taxon>Arthropoda</taxon>
        <taxon>Hexapoda</taxon>
        <taxon>Insecta</taxon>
        <taxon>Pterygota</taxon>
        <taxon>Neoptera</taxon>
        <taxon>Endopterygota</taxon>
        <taxon>Hymenoptera</taxon>
        <taxon>Apocrita</taxon>
        <taxon>Ichneumonoidea</taxon>
        <taxon>Braconidae</taxon>
        <taxon>Euphorinae</taxon>
        <taxon>Microctonus</taxon>
    </lineage>
</organism>
<dbReference type="EMBL" id="JAQQBS010001423">
    <property type="protein sequence ID" value="KAK0160428.1"/>
    <property type="molecule type" value="Genomic_DNA"/>
</dbReference>
<accession>A0AA39C9S9</accession>
<feature type="region of interest" description="Disordered" evidence="1">
    <location>
        <begin position="90"/>
        <end position="156"/>
    </location>
</feature>
<feature type="compositionally biased region" description="Polar residues" evidence="1">
    <location>
        <begin position="147"/>
        <end position="156"/>
    </location>
</feature>
<protein>
    <submittedName>
        <fullName evidence="2">Uncharacterized protein</fullName>
    </submittedName>
</protein>
<feature type="compositionally biased region" description="Basic and acidic residues" evidence="1">
    <location>
        <begin position="94"/>
        <end position="117"/>
    </location>
</feature>
<dbReference type="Proteomes" id="UP001168990">
    <property type="component" value="Unassembled WGS sequence"/>
</dbReference>
<evidence type="ECO:0000256" key="1">
    <source>
        <dbReference type="SAM" id="MobiDB-lite"/>
    </source>
</evidence>